<dbReference type="EMBL" id="JACHCC010000014">
    <property type="protein sequence ID" value="MBB6502519.1"/>
    <property type="molecule type" value="Genomic_DNA"/>
</dbReference>
<evidence type="ECO:0000313" key="7">
    <source>
        <dbReference type="Proteomes" id="UP000521017"/>
    </source>
</evidence>
<dbReference type="GO" id="GO:0016491">
    <property type="term" value="F:oxidoreductase activity"/>
    <property type="evidence" value="ECO:0007669"/>
    <property type="project" value="InterPro"/>
</dbReference>
<dbReference type="GO" id="GO:0016209">
    <property type="term" value="F:antioxidant activity"/>
    <property type="evidence" value="ECO:0007669"/>
    <property type="project" value="InterPro"/>
</dbReference>
<keyword evidence="4" id="KW-0676">Redox-active center</keyword>
<dbReference type="GO" id="GO:0030313">
    <property type="term" value="C:cell envelope"/>
    <property type="evidence" value="ECO:0007669"/>
    <property type="project" value="UniProtKB-SubCell"/>
</dbReference>
<proteinExistence type="predicted"/>
<dbReference type="AlphaFoldDB" id="A0A7X0MKS9"/>
<sequence>MMRKIMFALGIVLSVFYARAQENLVLKGNIKTVTAITISLKSLSGQTIFKTDIDKNKGTFELGPVSVVPDLYVLSIGKTVQKLFLVNHTVTINGYYDDMDSQNNNLEFNGLDEHFKMMEFAPKTSWDFKLDPNAFTALNFRELTALAYLFNSDKYDFNYNFLQKIPENERQTESAKWLVKTVDSLKQYTAGVIAPDFELPNENNKMVTLKDFRGKIVVLDFWASWCGPCRRAMENFKTFYKEFEPDVQFISISMDDDQAKYQQGLREMNIPWVKLWDRTGFSDIKTKESGFFNSKLRTRYGFKQIPFCVIINKDGTILKRDVINGEDLKKALIEITKGK</sequence>
<dbReference type="InterPro" id="IPR013766">
    <property type="entry name" value="Thioredoxin_domain"/>
</dbReference>
<dbReference type="SUPFAM" id="SSF52833">
    <property type="entry name" value="Thioredoxin-like"/>
    <property type="match status" value="1"/>
</dbReference>
<gene>
    <name evidence="6" type="ORF">HDF25_004702</name>
</gene>
<evidence type="ECO:0000256" key="4">
    <source>
        <dbReference type="ARBA" id="ARBA00023284"/>
    </source>
</evidence>
<keyword evidence="3" id="KW-1015">Disulfide bond</keyword>
<dbReference type="InterPro" id="IPR036249">
    <property type="entry name" value="Thioredoxin-like_sf"/>
</dbReference>
<comment type="subcellular location">
    <subcellularLocation>
        <location evidence="1">Cell envelope</location>
    </subcellularLocation>
</comment>
<dbReference type="InterPro" id="IPR050553">
    <property type="entry name" value="Thioredoxin_ResA/DsbE_sf"/>
</dbReference>
<reference evidence="6 7" key="1">
    <citation type="submission" date="2020-08" db="EMBL/GenBank/DDBJ databases">
        <title>Genomic Encyclopedia of Type Strains, Phase IV (KMG-V): Genome sequencing to study the core and pangenomes of soil and plant-associated prokaryotes.</title>
        <authorList>
            <person name="Whitman W."/>
        </authorList>
    </citation>
    <scope>NUCLEOTIDE SEQUENCE [LARGE SCALE GENOMIC DNA]</scope>
    <source>
        <strain evidence="6 7">M2T3</strain>
    </source>
</reference>
<dbReference type="PANTHER" id="PTHR42852:SF6">
    <property type="entry name" value="THIOL:DISULFIDE INTERCHANGE PROTEIN DSBE"/>
    <property type="match status" value="1"/>
</dbReference>
<dbReference type="Pfam" id="PF00578">
    <property type="entry name" value="AhpC-TSA"/>
    <property type="match status" value="1"/>
</dbReference>
<evidence type="ECO:0000313" key="6">
    <source>
        <dbReference type="EMBL" id="MBB6502519.1"/>
    </source>
</evidence>
<dbReference type="GO" id="GO:0017004">
    <property type="term" value="P:cytochrome complex assembly"/>
    <property type="evidence" value="ECO:0007669"/>
    <property type="project" value="UniProtKB-KW"/>
</dbReference>
<evidence type="ECO:0000256" key="2">
    <source>
        <dbReference type="ARBA" id="ARBA00022748"/>
    </source>
</evidence>
<keyword evidence="2" id="KW-0201">Cytochrome c-type biogenesis</keyword>
<protein>
    <submittedName>
        <fullName evidence="6">Peroxiredoxin</fullName>
    </submittedName>
</protein>
<comment type="caution">
    <text evidence="6">The sequence shown here is derived from an EMBL/GenBank/DDBJ whole genome shotgun (WGS) entry which is preliminary data.</text>
</comment>
<evidence type="ECO:0000259" key="5">
    <source>
        <dbReference type="PROSITE" id="PS51352"/>
    </source>
</evidence>
<feature type="domain" description="Thioredoxin" evidence="5">
    <location>
        <begin position="188"/>
        <end position="337"/>
    </location>
</feature>
<dbReference type="InterPro" id="IPR000866">
    <property type="entry name" value="AhpC/TSA"/>
</dbReference>
<dbReference type="PROSITE" id="PS51352">
    <property type="entry name" value="THIOREDOXIN_2"/>
    <property type="match status" value="1"/>
</dbReference>
<dbReference type="PANTHER" id="PTHR42852">
    <property type="entry name" value="THIOL:DISULFIDE INTERCHANGE PROTEIN DSBE"/>
    <property type="match status" value="1"/>
</dbReference>
<evidence type="ECO:0000256" key="3">
    <source>
        <dbReference type="ARBA" id="ARBA00023157"/>
    </source>
</evidence>
<dbReference type="Gene3D" id="3.40.30.10">
    <property type="entry name" value="Glutaredoxin"/>
    <property type="match status" value="1"/>
</dbReference>
<evidence type="ECO:0000256" key="1">
    <source>
        <dbReference type="ARBA" id="ARBA00004196"/>
    </source>
</evidence>
<name>A0A7X0MKS9_9SPHI</name>
<dbReference type="RefSeq" id="WP_184628769.1">
    <property type="nucleotide sequence ID" value="NZ_JACHCC010000014.1"/>
</dbReference>
<organism evidence="6 7">
    <name type="scientific">Pedobacter cryoconitis</name>
    <dbReference type="NCBI Taxonomy" id="188932"/>
    <lineage>
        <taxon>Bacteria</taxon>
        <taxon>Pseudomonadati</taxon>
        <taxon>Bacteroidota</taxon>
        <taxon>Sphingobacteriia</taxon>
        <taxon>Sphingobacteriales</taxon>
        <taxon>Sphingobacteriaceae</taxon>
        <taxon>Pedobacter</taxon>
    </lineage>
</organism>
<dbReference type="Proteomes" id="UP000521017">
    <property type="component" value="Unassembled WGS sequence"/>
</dbReference>
<dbReference type="CDD" id="cd02966">
    <property type="entry name" value="TlpA_like_family"/>
    <property type="match status" value="1"/>
</dbReference>
<accession>A0A7X0MKS9</accession>